<accession>A0A6N8DVD2</accession>
<dbReference type="InterPro" id="IPR012334">
    <property type="entry name" value="Pectin_lyas_fold"/>
</dbReference>
<dbReference type="RefSeq" id="WP_155447824.1">
    <property type="nucleotide sequence ID" value="NZ_JAOQNR010000025.1"/>
</dbReference>
<name>A0A6N8DVD2_RHOAC</name>
<dbReference type="Gene3D" id="2.160.20.10">
    <property type="entry name" value="Single-stranded right-handed beta-helix, Pectin lyase-like"/>
    <property type="match status" value="1"/>
</dbReference>
<dbReference type="Proteomes" id="UP000439113">
    <property type="component" value="Unassembled WGS sequence"/>
</dbReference>
<proteinExistence type="predicted"/>
<dbReference type="InterPro" id="IPR011050">
    <property type="entry name" value="Pectin_lyase_fold/virulence"/>
</dbReference>
<gene>
    <name evidence="1" type="ORF">GJ654_19350</name>
</gene>
<dbReference type="EMBL" id="WNKS01000027">
    <property type="protein sequence ID" value="MTV33143.1"/>
    <property type="molecule type" value="Genomic_DNA"/>
</dbReference>
<dbReference type="OrthoDB" id="9793162at2"/>
<dbReference type="AlphaFoldDB" id="A0A6N8DVD2"/>
<organism evidence="1 2">
    <name type="scientific">Rhodoblastus acidophilus</name>
    <name type="common">Rhodopseudomonas acidophila</name>
    <dbReference type="NCBI Taxonomy" id="1074"/>
    <lineage>
        <taxon>Bacteria</taxon>
        <taxon>Pseudomonadati</taxon>
        <taxon>Pseudomonadota</taxon>
        <taxon>Alphaproteobacteria</taxon>
        <taxon>Hyphomicrobiales</taxon>
        <taxon>Rhodoblastaceae</taxon>
        <taxon>Rhodoblastus</taxon>
    </lineage>
</organism>
<reference evidence="1 2" key="1">
    <citation type="submission" date="2019-11" db="EMBL/GenBank/DDBJ databases">
        <title>Whole-genome sequence of a Rhodoblastus acidophilus DSM 142.</title>
        <authorList>
            <person name="Kyndt J.A."/>
            <person name="Meyer T.E."/>
        </authorList>
    </citation>
    <scope>NUCLEOTIDE SEQUENCE [LARGE SCALE GENOMIC DNA]</scope>
    <source>
        <strain evidence="1 2">DSM 142</strain>
    </source>
</reference>
<comment type="caution">
    <text evidence="1">The sequence shown here is derived from an EMBL/GenBank/DDBJ whole genome shotgun (WGS) entry which is preliminary data.</text>
</comment>
<protein>
    <submittedName>
        <fullName evidence="1">Uncharacterized protein</fullName>
    </submittedName>
</protein>
<evidence type="ECO:0000313" key="2">
    <source>
        <dbReference type="Proteomes" id="UP000439113"/>
    </source>
</evidence>
<evidence type="ECO:0000313" key="1">
    <source>
        <dbReference type="EMBL" id="MTV33143.1"/>
    </source>
</evidence>
<dbReference type="SUPFAM" id="SSF51126">
    <property type="entry name" value="Pectin lyase-like"/>
    <property type="match status" value="1"/>
</dbReference>
<sequence>MLLLVPVKPLVALEHWIGSNVQSSLDSAAFQLRCDVTERRDSSDAHLFIQSQVGDPIVSFSGIAAPSFTESDAGKLIVVSKIGQDGAPLSSAIKRVINARTVELADRASAAVVNETGVVAYGHDESAAVMAAIGGLKAGGQLVFPAGVCGVAAPIVLPAIGRALGERHISIAGQGGGATRIVALAPMEAVFREAGVWHTQASYENLSIDGYGIADYAIDLLAGIGGRISGRNVFSNALIAEIRVGDGNRRSQGVEVEGAFLTVDAGMFGRSRRPMFNLLVNGTDSHFTDVVLAGVVEANVRDTTFGGNFYTGVHVFGPARTGFWATGSASFMNCEVDGATSIGVRFDSGGNSWFGGRLFFHRQETADVIGFQLGKYAEKNVIQSPVISDIPTINYVRQSDDAVGAADISIVGLPEPLNNGRTTQTFGLSRSGEAIVLTLDGHKPTALNTVGILASSTALHSGKITAIDIVTGQTAQWDAFWQTKRLAGGVAELMAKPRIARSLVWDAVADPELIVMPELNAVVFRARGIAGRRIRWSAVYQTNGARLERMQ</sequence>